<proteinExistence type="predicted"/>
<dbReference type="AlphaFoldDB" id="A0A381UFP9"/>
<organism evidence="2">
    <name type="scientific">marine metagenome</name>
    <dbReference type="NCBI Taxonomy" id="408172"/>
    <lineage>
        <taxon>unclassified sequences</taxon>
        <taxon>metagenomes</taxon>
        <taxon>ecological metagenomes</taxon>
    </lineage>
</organism>
<accession>A0A381UFP9</accession>
<evidence type="ECO:0000256" key="1">
    <source>
        <dbReference type="SAM" id="Phobius"/>
    </source>
</evidence>
<keyword evidence="1" id="KW-0472">Membrane</keyword>
<evidence type="ECO:0000313" key="2">
    <source>
        <dbReference type="EMBL" id="SVA26979.1"/>
    </source>
</evidence>
<reference evidence="2" key="1">
    <citation type="submission" date="2018-05" db="EMBL/GenBank/DDBJ databases">
        <authorList>
            <person name="Lanie J.A."/>
            <person name="Ng W.-L."/>
            <person name="Kazmierczak K.M."/>
            <person name="Andrzejewski T.M."/>
            <person name="Davidsen T.M."/>
            <person name="Wayne K.J."/>
            <person name="Tettelin H."/>
            <person name="Glass J.I."/>
            <person name="Rusch D."/>
            <person name="Podicherti R."/>
            <person name="Tsui H.-C.T."/>
            <person name="Winkler M.E."/>
        </authorList>
    </citation>
    <scope>NUCLEOTIDE SEQUENCE</scope>
</reference>
<name>A0A381UFP9_9ZZZZ</name>
<keyword evidence="1" id="KW-0812">Transmembrane</keyword>
<keyword evidence="1" id="KW-1133">Transmembrane helix</keyword>
<gene>
    <name evidence="2" type="ORF">METZ01_LOCUS79833</name>
</gene>
<protein>
    <submittedName>
        <fullName evidence="2">Uncharacterized protein</fullName>
    </submittedName>
</protein>
<dbReference type="EMBL" id="UINC01006346">
    <property type="protein sequence ID" value="SVA26979.1"/>
    <property type="molecule type" value="Genomic_DNA"/>
</dbReference>
<feature type="transmembrane region" description="Helical" evidence="1">
    <location>
        <begin position="7"/>
        <end position="27"/>
    </location>
</feature>
<sequence length="84" mass="9891">MFMQGKTGLYILVIIFVILLCIAVIFYNKKGEENFNNVEKHIEAFSENWNYSHKSLSKDWKPKKVSELKLWCPTNPKDSKCVTY</sequence>